<evidence type="ECO:0000256" key="1">
    <source>
        <dbReference type="ARBA" id="ARBA00023121"/>
    </source>
</evidence>
<dbReference type="PANTHER" id="PTHR33434:SF2">
    <property type="entry name" value="FATTY ACID-BINDING PROTEIN TM_1468"/>
    <property type="match status" value="1"/>
</dbReference>
<dbReference type="OrthoDB" id="9780216at2"/>
<dbReference type="Gene3D" id="3.30.1180.10">
    <property type="match status" value="1"/>
</dbReference>
<dbReference type="AlphaFoldDB" id="A0A239H9G2"/>
<keyword evidence="3" id="KW-1185">Reference proteome</keyword>
<dbReference type="RefSeq" id="WP_089284125.1">
    <property type="nucleotide sequence ID" value="NZ_FZOJ01000020.1"/>
</dbReference>
<dbReference type="InterPro" id="IPR003797">
    <property type="entry name" value="DegV"/>
</dbReference>
<dbReference type="PANTHER" id="PTHR33434">
    <property type="entry name" value="DEGV DOMAIN-CONTAINING PROTEIN DR_1986-RELATED"/>
    <property type="match status" value="1"/>
</dbReference>
<dbReference type="SUPFAM" id="SSF82549">
    <property type="entry name" value="DAK1/DegV-like"/>
    <property type="match status" value="1"/>
</dbReference>
<dbReference type="InterPro" id="IPR043168">
    <property type="entry name" value="DegV_C"/>
</dbReference>
<accession>A0A239H9G2</accession>
<dbReference type="Pfam" id="PF02645">
    <property type="entry name" value="DegV"/>
    <property type="match status" value="1"/>
</dbReference>
<dbReference type="NCBIfam" id="TIGR00762">
    <property type="entry name" value="DegV"/>
    <property type="match status" value="1"/>
</dbReference>
<organism evidence="2 3">
    <name type="scientific">Anaerovirgula multivorans</name>
    <dbReference type="NCBI Taxonomy" id="312168"/>
    <lineage>
        <taxon>Bacteria</taxon>
        <taxon>Bacillati</taxon>
        <taxon>Bacillota</taxon>
        <taxon>Clostridia</taxon>
        <taxon>Peptostreptococcales</taxon>
        <taxon>Natronincolaceae</taxon>
        <taxon>Anaerovirgula</taxon>
    </lineage>
</organism>
<dbReference type="EMBL" id="FZOJ01000020">
    <property type="protein sequence ID" value="SNS77902.1"/>
    <property type="molecule type" value="Genomic_DNA"/>
</dbReference>
<name>A0A239H9G2_9FIRM</name>
<dbReference type="GO" id="GO:0008289">
    <property type="term" value="F:lipid binding"/>
    <property type="evidence" value="ECO:0007669"/>
    <property type="project" value="UniProtKB-KW"/>
</dbReference>
<evidence type="ECO:0000313" key="3">
    <source>
        <dbReference type="Proteomes" id="UP000198304"/>
    </source>
</evidence>
<gene>
    <name evidence="2" type="ORF">SAMN05446037_102083</name>
</gene>
<dbReference type="Gene3D" id="3.40.50.10170">
    <property type="match status" value="1"/>
</dbReference>
<dbReference type="InterPro" id="IPR050270">
    <property type="entry name" value="DegV_domain_contain"/>
</dbReference>
<proteinExistence type="predicted"/>
<dbReference type="Proteomes" id="UP000198304">
    <property type="component" value="Unassembled WGS sequence"/>
</dbReference>
<sequence length="280" mass="31097">MAKIQIVTDSMTDIPKYLVDEYNIIVVPLTINFEDGEYRDGIDLTGEEFYNKLTQVKELPKTSQVTPNRFMEVFKEVLEEGKEIICINGSSKASGTHQGALLAKNELDNDKIHVFDTMGLCFGGGFFVYEAAKMVKEEKNIEEIIEKLTTMKSKVDHIFTVDTLEYLKKGGRLNPMKATIATILNVKPILTVVDGLVESLDKVRGSKKIIGKMVELAKERGGDFSNKTVAIAHANNPEKAEELMEIVKRELNPKEILLTEIGCTIGAHAGPGTLAIFYPI</sequence>
<dbReference type="PROSITE" id="PS51482">
    <property type="entry name" value="DEGV"/>
    <property type="match status" value="1"/>
</dbReference>
<protein>
    <submittedName>
        <fullName evidence="2">EDD domain protein, DegV family</fullName>
    </submittedName>
</protein>
<reference evidence="2 3" key="1">
    <citation type="submission" date="2017-06" db="EMBL/GenBank/DDBJ databases">
        <authorList>
            <person name="Kim H.J."/>
            <person name="Triplett B.A."/>
        </authorList>
    </citation>
    <scope>NUCLEOTIDE SEQUENCE [LARGE SCALE GENOMIC DNA]</scope>
    <source>
        <strain evidence="2 3">SCA</strain>
    </source>
</reference>
<evidence type="ECO:0000313" key="2">
    <source>
        <dbReference type="EMBL" id="SNS77902.1"/>
    </source>
</evidence>
<keyword evidence="1" id="KW-0446">Lipid-binding</keyword>